<sequence>MLSFPHRNPSPNLSSTPPTRPLKLSRSSRYRKRGGCSWESVRAGRFGLRHAAEKKKPSNWFQMNAADASDGLQGSLTKMKSRKEETMGKSTEPSLLARWLSGKDIKEAELARQIKFV</sequence>
<evidence type="ECO:0000313" key="2">
    <source>
        <dbReference type="EMBL" id="KAJ0961717.1"/>
    </source>
</evidence>
<proteinExistence type="predicted"/>
<feature type="region of interest" description="Disordered" evidence="1">
    <location>
        <begin position="1"/>
        <end position="35"/>
    </location>
</feature>
<reference evidence="2 3" key="1">
    <citation type="journal article" date="2022" name="Hortic Res">
        <title>The genome of Dioscorea zingiberensis sheds light on the biosynthesis, origin and evolution of the medicinally important diosgenin saponins.</title>
        <authorList>
            <person name="Li Y."/>
            <person name="Tan C."/>
            <person name="Li Z."/>
            <person name="Guo J."/>
            <person name="Li S."/>
            <person name="Chen X."/>
            <person name="Wang C."/>
            <person name="Dai X."/>
            <person name="Yang H."/>
            <person name="Song W."/>
            <person name="Hou L."/>
            <person name="Xu J."/>
            <person name="Tong Z."/>
            <person name="Xu A."/>
            <person name="Yuan X."/>
            <person name="Wang W."/>
            <person name="Yang Q."/>
            <person name="Chen L."/>
            <person name="Sun Z."/>
            <person name="Wang K."/>
            <person name="Pan B."/>
            <person name="Chen J."/>
            <person name="Bao Y."/>
            <person name="Liu F."/>
            <person name="Qi X."/>
            <person name="Gang D.R."/>
            <person name="Wen J."/>
            <person name="Li J."/>
        </authorList>
    </citation>
    <scope>NUCLEOTIDE SEQUENCE [LARGE SCALE GENOMIC DNA]</scope>
    <source>
        <strain evidence="2">Dzin_1.0</strain>
    </source>
</reference>
<comment type="caution">
    <text evidence="2">The sequence shown here is derived from an EMBL/GenBank/DDBJ whole genome shotgun (WGS) entry which is preliminary data.</text>
</comment>
<protein>
    <submittedName>
        <fullName evidence="2">Uncharacterized protein</fullName>
    </submittedName>
</protein>
<dbReference type="EMBL" id="JAGGNH010000011">
    <property type="protein sequence ID" value="KAJ0961717.1"/>
    <property type="molecule type" value="Genomic_DNA"/>
</dbReference>
<feature type="compositionally biased region" description="Low complexity" evidence="1">
    <location>
        <begin position="7"/>
        <end position="25"/>
    </location>
</feature>
<organism evidence="2 3">
    <name type="scientific">Dioscorea zingiberensis</name>
    <dbReference type="NCBI Taxonomy" id="325984"/>
    <lineage>
        <taxon>Eukaryota</taxon>
        <taxon>Viridiplantae</taxon>
        <taxon>Streptophyta</taxon>
        <taxon>Embryophyta</taxon>
        <taxon>Tracheophyta</taxon>
        <taxon>Spermatophyta</taxon>
        <taxon>Magnoliopsida</taxon>
        <taxon>Liliopsida</taxon>
        <taxon>Dioscoreales</taxon>
        <taxon>Dioscoreaceae</taxon>
        <taxon>Dioscorea</taxon>
    </lineage>
</organism>
<evidence type="ECO:0000256" key="1">
    <source>
        <dbReference type="SAM" id="MobiDB-lite"/>
    </source>
</evidence>
<name>A0A9D5BVL5_9LILI</name>
<gene>
    <name evidence="2" type="ORF">J5N97_000036</name>
</gene>
<dbReference type="Proteomes" id="UP001085076">
    <property type="component" value="Unassembled WGS sequence"/>
</dbReference>
<evidence type="ECO:0000313" key="3">
    <source>
        <dbReference type="Proteomes" id="UP001085076"/>
    </source>
</evidence>
<keyword evidence="3" id="KW-1185">Reference proteome</keyword>
<dbReference type="AlphaFoldDB" id="A0A9D5BVL5"/>
<accession>A0A9D5BVL5</accession>